<name>M2NL05_BAUPA</name>
<dbReference type="EMBL" id="KB445551">
    <property type="protein sequence ID" value="EMC99830.1"/>
    <property type="molecule type" value="Genomic_DNA"/>
</dbReference>
<dbReference type="AlphaFoldDB" id="M2NL05"/>
<organism evidence="2 3">
    <name type="scientific">Baudoinia panamericana (strain UAMH 10762)</name>
    <name type="common">Angels' share fungus</name>
    <name type="synonym">Baudoinia compniacensis (strain UAMH 10762)</name>
    <dbReference type="NCBI Taxonomy" id="717646"/>
    <lineage>
        <taxon>Eukaryota</taxon>
        <taxon>Fungi</taxon>
        <taxon>Dikarya</taxon>
        <taxon>Ascomycota</taxon>
        <taxon>Pezizomycotina</taxon>
        <taxon>Dothideomycetes</taxon>
        <taxon>Dothideomycetidae</taxon>
        <taxon>Mycosphaerellales</taxon>
        <taxon>Teratosphaeriaceae</taxon>
        <taxon>Baudoinia</taxon>
    </lineage>
</organism>
<sequence>MCNAQFRASSHSGTTVTSSTKQKIATGRNKVKVKARTTQQLSKLPRTAALPSPAPNHRHGSALR</sequence>
<keyword evidence="3" id="KW-1185">Reference proteome</keyword>
<reference evidence="2 3" key="1">
    <citation type="journal article" date="2012" name="PLoS Pathog.">
        <title>Diverse lifestyles and strategies of plant pathogenesis encoded in the genomes of eighteen Dothideomycetes fungi.</title>
        <authorList>
            <person name="Ohm R.A."/>
            <person name="Feau N."/>
            <person name="Henrissat B."/>
            <person name="Schoch C.L."/>
            <person name="Horwitz B.A."/>
            <person name="Barry K.W."/>
            <person name="Condon B.J."/>
            <person name="Copeland A.C."/>
            <person name="Dhillon B."/>
            <person name="Glaser F."/>
            <person name="Hesse C.N."/>
            <person name="Kosti I."/>
            <person name="LaButti K."/>
            <person name="Lindquist E.A."/>
            <person name="Lucas S."/>
            <person name="Salamov A.A."/>
            <person name="Bradshaw R.E."/>
            <person name="Ciuffetti L."/>
            <person name="Hamelin R.C."/>
            <person name="Kema G.H.J."/>
            <person name="Lawrence C."/>
            <person name="Scott J.A."/>
            <person name="Spatafora J.W."/>
            <person name="Turgeon B.G."/>
            <person name="de Wit P.J.G.M."/>
            <person name="Zhong S."/>
            <person name="Goodwin S.B."/>
            <person name="Grigoriev I.V."/>
        </authorList>
    </citation>
    <scope>NUCLEOTIDE SEQUENCE [LARGE SCALE GENOMIC DNA]</scope>
    <source>
        <strain evidence="2 3">UAMH 10762</strain>
    </source>
</reference>
<feature type="region of interest" description="Disordered" evidence="1">
    <location>
        <begin position="1"/>
        <end position="64"/>
    </location>
</feature>
<feature type="compositionally biased region" description="Low complexity" evidence="1">
    <location>
        <begin position="9"/>
        <end position="20"/>
    </location>
</feature>
<proteinExistence type="predicted"/>
<dbReference type="Proteomes" id="UP000011761">
    <property type="component" value="Unassembled WGS sequence"/>
</dbReference>
<dbReference type="GeneID" id="19111159"/>
<dbReference type="KEGG" id="bcom:BAUCODRAFT_30244"/>
<evidence type="ECO:0000313" key="2">
    <source>
        <dbReference type="EMBL" id="EMC99830.1"/>
    </source>
</evidence>
<accession>M2NL05</accession>
<protein>
    <submittedName>
        <fullName evidence="2">Uncharacterized protein</fullName>
    </submittedName>
</protein>
<gene>
    <name evidence="2" type="ORF">BAUCODRAFT_30244</name>
</gene>
<dbReference type="RefSeq" id="XP_007672978.1">
    <property type="nucleotide sequence ID" value="XM_007674788.1"/>
</dbReference>
<dbReference type="HOGENOM" id="CLU_2867315_0_0_1"/>
<evidence type="ECO:0000256" key="1">
    <source>
        <dbReference type="SAM" id="MobiDB-lite"/>
    </source>
</evidence>
<evidence type="ECO:0000313" key="3">
    <source>
        <dbReference type="Proteomes" id="UP000011761"/>
    </source>
</evidence>